<evidence type="ECO:0000256" key="5">
    <source>
        <dbReference type="ARBA" id="ARBA00023002"/>
    </source>
</evidence>
<keyword evidence="5 6" id="KW-0560">Oxidoreductase</keyword>
<dbReference type="Gene3D" id="3.50.50.60">
    <property type="entry name" value="FAD/NAD(P)-binding domain"/>
    <property type="match status" value="2"/>
</dbReference>
<dbReference type="InterPro" id="IPR050097">
    <property type="entry name" value="Ferredoxin-NADP_redctase_2"/>
</dbReference>
<dbReference type="SUPFAM" id="SSF51905">
    <property type="entry name" value="FAD/NAD(P)-binding domain"/>
    <property type="match status" value="2"/>
</dbReference>
<comment type="caution">
    <text evidence="6">Lacks conserved residue(s) required for the propagation of feature annotation.</text>
</comment>
<keyword evidence="4 6" id="KW-0521">NADP</keyword>
<feature type="binding site" evidence="6">
    <location>
        <position position="329"/>
    </location>
    <ligand>
        <name>FAD</name>
        <dbReference type="ChEBI" id="CHEBI:57692"/>
    </ligand>
</feature>
<dbReference type="AlphaFoldDB" id="A0A1I0FB85"/>
<gene>
    <name evidence="8" type="ORF">SAMN05421676_105248</name>
</gene>
<dbReference type="GO" id="GO:0050661">
    <property type="term" value="F:NADP binding"/>
    <property type="evidence" value="ECO:0007669"/>
    <property type="project" value="UniProtKB-UniRule"/>
</dbReference>
<comment type="similarity">
    <text evidence="6">Belongs to the ferredoxin--NADP reductase type 2 family.</text>
</comment>
<dbReference type="OrthoDB" id="9806179at2"/>
<evidence type="ECO:0000256" key="3">
    <source>
        <dbReference type="ARBA" id="ARBA00022827"/>
    </source>
</evidence>
<keyword evidence="2 6" id="KW-0285">Flavoprotein</keyword>
<evidence type="ECO:0000313" key="8">
    <source>
        <dbReference type="EMBL" id="SET54581.1"/>
    </source>
</evidence>
<comment type="catalytic activity">
    <reaction evidence="6">
        <text>2 reduced [2Fe-2S]-[ferredoxin] + NADP(+) + H(+) = 2 oxidized [2Fe-2S]-[ferredoxin] + NADPH</text>
        <dbReference type="Rhea" id="RHEA:20125"/>
        <dbReference type="Rhea" id="RHEA-COMP:10000"/>
        <dbReference type="Rhea" id="RHEA-COMP:10001"/>
        <dbReference type="ChEBI" id="CHEBI:15378"/>
        <dbReference type="ChEBI" id="CHEBI:33737"/>
        <dbReference type="ChEBI" id="CHEBI:33738"/>
        <dbReference type="ChEBI" id="CHEBI:57783"/>
        <dbReference type="ChEBI" id="CHEBI:58349"/>
        <dbReference type="EC" id="1.18.1.2"/>
    </reaction>
</comment>
<dbReference type="Proteomes" id="UP000199095">
    <property type="component" value="Unassembled WGS sequence"/>
</dbReference>
<evidence type="ECO:0000256" key="1">
    <source>
        <dbReference type="ARBA" id="ARBA00011738"/>
    </source>
</evidence>
<organism evidence="8 9">
    <name type="scientific">Salinibacillus kushneri</name>
    <dbReference type="NCBI Taxonomy" id="237682"/>
    <lineage>
        <taxon>Bacteria</taxon>
        <taxon>Bacillati</taxon>
        <taxon>Bacillota</taxon>
        <taxon>Bacilli</taxon>
        <taxon>Bacillales</taxon>
        <taxon>Bacillaceae</taxon>
        <taxon>Salinibacillus</taxon>
    </lineage>
</organism>
<feature type="domain" description="FAD/NAD(P)-binding" evidence="7">
    <location>
        <begin position="9"/>
        <end position="295"/>
    </location>
</feature>
<dbReference type="EMBL" id="FOHJ01000005">
    <property type="protein sequence ID" value="SET54581.1"/>
    <property type="molecule type" value="Genomic_DNA"/>
</dbReference>
<proteinExistence type="inferred from homology"/>
<dbReference type="PRINTS" id="PR00368">
    <property type="entry name" value="FADPNR"/>
</dbReference>
<dbReference type="GO" id="GO:0004324">
    <property type="term" value="F:ferredoxin-NADP+ reductase activity"/>
    <property type="evidence" value="ECO:0007669"/>
    <property type="project" value="UniProtKB-UniRule"/>
</dbReference>
<feature type="binding site" evidence="6">
    <location>
        <position position="51"/>
    </location>
    <ligand>
        <name>FAD</name>
        <dbReference type="ChEBI" id="CHEBI:57692"/>
    </ligand>
</feature>
<dbReference type="HAMAP" id="MF_01685">
    <property type="entry name" value="FENR2"/>
    <property type="match status" value="1"/>
</dbReference>
<dbReference type="PANTHER" id="PTHR48105">
    <property type="entry name" value="THIOREDOXIN REDUCTASE 1-RELATED-RELATED"/>
    <property type="match status" value="1"/>
</dbReference>
<dbReference type="EC" id="1.18.1.2" evidence="6"/>
<sequence length="335" mass="37006">MVNQHHEIYDVTIVGGGPVGLFTAFYSGMREMKTKIIEYLPFLGGKVPYFYPEKMIRDIGGIPNISGEKLTEQLVEQAMTFNPSVVLNEQCTELEQRDDGIFVLKSDNGSMHYTRTVILATGFGTLKSIKLDVANANEFEGNNLHYTPKRMAHYKGKHVLISGGGNSAVDWANELGAIADQVTLVYRKTDFSGIESHISKMKNSSVNVKTPYIISGLSGKSGQVEQAELRNLETMKTESLSIDEIIVNHGFEIDIGPISRWGIQMENGTILVNGNMETSIPGIFAVGDIANYQHKLPLIAGGFNDGPIAVNRAKQFIHPDKELTHLFSTNYDFSK</sequence>
<keyword evidence="3 6" id="KW-0274">FAD</keyword>
<accession>A0A1I0FB85</accession>
<comment type="cofactor">
    <cofactor evidence="6">
        <name>FAD</name>
        <dbReference type="ChEBI" id="CHEBI:57692"/>
    </cofactor>
    <text evidence="6">Binds 1 FAD per subunit.</text>
</comment>
<evidence type="ECO:0000259" key="7">
    <source>
        <dbReference type="Pfam" id="PF07992"/>
    </source>
</evidence>
<feature type="binding site" evidence="6">
    <location>
        <position position="46"/>
    </location>
    <ligand>
        <name>FAD</name>
        <dbReference type="ChEBI" id="CHEBI:57692"/>
    </ligand>
</feature>
<name>A0A1I0FB85_9BACI</name>
<dbReference type="InterPro" id="IPR036188">
    <property type="entry name" value="FAD/NAD-bd_sf"/>
</dbReference>
<evidence type="ECO:0000256" key="2">
    <source>
        <dbReference type="ARBA" id="ARBA00022630"/>
    </source>
</evidence>
<evidence type="ECO:0000256" key="6">
    <source>
        <dbReference type="HAMAP-Rule" id="MF_01685"/>
    </source>
</evidence>
<dbReference type="STRING" id="237682.SAMN05421676_105248"/>
<comment type="subunit">
    <text evidence="1 6">Homodimer.</text>
</comment>
<evidence type="ECO:0000256" key="4">
    <source>
        <dbReference type="ARBA" id="ARBA00022857"/>
    </source>
</evidence>
<dbReference type="InterPro" id="IPR023753">
    <property type="entry name" value="FAD/NAD-binding_dom"/>
</dbReference>
<evidence type="ECO:0000313" key="9">
    <source>
        <dbReference type="Proteomes" id="UP000199095"/>
    </source>
</evidence>
<reference evidence="9" key="1">
    <citation type="submission" date="2016-10" db="EMBL/GenBank/DDBJ databases">
        <authorList>
            <person name="Varghese N."/>
            <person name="Submissions S."/>
        </authorList>
    </citation>
    <scope>NUCLEOTIDE SEQUENCE [LARGE SCALE GENOMIC DNA]</scope>
    <source>
        <strain evidence="9">CGMCC 1.3566</strain>
    </source>
</reference>
<protein>
    <recommendedName>
        <fullName evidence="6">Ferredoxin--NADP reductase</fullName>
        <shortName evidence="6">FNR</shortName>
        <shortName evidence="6">Fd-NADP(+) reductase</shortName>
        <ecNumber evidence="6">1.18.1.2</ecNumber>
    </recommendedName>
</protein>
<feature type="binding site" evidence="6">
    <location>
        <position position="38"/>
    </location>
    <ligand>
        <name>FAD</name>
        <dbReference type="ChEBI" id="CHEBI:57692"/>
    </ligand>
</feature>
<dbReference type="Pfam" id="PF07992">
    <property type="entry name" value="Pyr_redox_2"/>
    <property type="match status" value="1"/>
</dbReference>
<dbReference type="GO" id="GO:0050660">
    <property type="term" value="F:flavin adenine dinucleotide binding"/>
    <property type="evidence" value="ECO:0007669"/>
    <property type="project" value="UniProtKB-UniRule"/>
</dbReference>
<dbReference type="RefSeq" id="WP_093134663.1">
    <property type="nucleotide sequence ID" value="NZ_FOHJ01000005.1"/>
</dbReference>
<keyword evidence="9" id="KW-1185">Reference proteome</keyword>
<dbReference type="InterPro" id="IPR022890">
    <property type="entry name" value="Fd--NADP_Rdtase_type_2"/>
</dbReference>
<feature type="binding site" evidence="6">
    <location>
        <position position="126"/>
    </location>
    <ligand>
        <name>FAD</name>
        <dbReference type="ChEBI" id="CHEBI:57692"/>
    </ligand>
</feature>
<feature type="binding site" evidence="6">
    <location>
        <position position="288"/>
    </location>
    <ligand>
        <name>FAD</name>
        <dbReference type="ChEBI" id="CHEBI:57692"/>
    </ligand>
</feature>
<dbReference type="PRINTS" id="PR00469">
    <property type="entry name" value="PNDRDTASEII"/>
</dbReference>